<dbReference type="Gene3D" id="3.30.70.60">
    <property type="match status" value="1"/>
</dbReference>
<feature type="coiled-coil region" evidence="1">
    <location>
        <begin position="54"/>
        <end position="81"/>
    </location>
</feature>
<dbReference type="EMBL" id="VHQG01000004">
    <property type="protein sequence ID" value="TPW74775.1"/>
    <property type="molecule type" value="Genomic_DNA"/>
</dbReference>
<feature type="transmembrane region" description="Helical" evidence="3">
    <location>
        <begin position="9"/>
        <end position="28"/>
    </location>
</feature>
<sequence length="240" mass="24371">MGAKIDNRIWLLITAVVAIAVLAGGWFLGAQPLVNSALESDQQRTTIQTQNETAKLQLSKLAAAKRDLTALESERDEVTASVPKSLAGADFLRSINAMATQNGVTVEEITFDNVTPYSAPTATAGGETAAPVDSSASPSASASATPTPTPVAGPATDPTITAENFVLVGVQLKVSGDSASLLNFAHAVQTGERLVLVNTFSIKSSQGEDGGVPSMDLGGFVYVLNTAAAAAAATTAPANG</sequence>
<evidence type="ECO:0000313" key="4">
    <source>
        <dbReference type="EMBL" id="TPW74775.1"/>
    </source>
</evidence>
<organism evidence="4 5">
    <name type="scientific">Schumannella soli</name>
    <dbReference type="NCBI Taxonomy" id="2590779"/>
    <lineage>
        <taxon>Bacteria</taxon>
        <taxon>Bacillati</taxon>
        <taxon>Actinomycetota</taxon>
        <taxon>Actinomycetes</taxon>
        <taxon>Micrococcales</taxon>
        <taxon>Microbacteriaceae</taxon>
        <taxon>Schumannella</taxon>
    </lineage>
</organism>
<evidence type="ECO:0000313" key="5">
    <source>
        <dbReference type="Proteomes" id="UP000316252"/>
    </source>
</evidence>
<dbReference type="OrthoDB" id="5149329at2"/>
<dbReference type="GO" id="GO:0043107">
    <property type="term" value="P:type IV pilus-dependent motility"/>
    <property type="evidence" value="ECO:0007669"/>
    <property type="project" value="InterPro"/>
</dbReference>
<reference evidence="4 5" key="1">
    <citation type="submission" date="2019-06" db="EMBL/GenBank/DDBJ databases">
        <authorList>
            <person name="Li F."/>
        </authorList>
    </citation>
    <scope>NUCLEOTIDE SEQUENCE [LARGE SCALE GENOMIC DNA]</scope>
    <source>
        <strain evidence="4 5">10F1D-1</strain>
    </source>
</reference>
<keyword evidence="3" id="KW-0812">Transmembrane</keyword>
<dbReference type="Proteomes" id="UP000316252">
    <property type="component" value="Unassembled WGS sequence"/>
</dbReference>
<dbReference type="InterPro" id="IPR014717">
    <property type="entry name" value="Transl_elong_EF1B/ribsomal_bS6"/>
</dbReference>
<evidence type="ECO:0008006" key="6">
    <source>
        <dbReference type="Google" id="ProtNLM"/>
    </source>
</evidence>
<protein>
    <recommendedName>
        <fullName evidence="6">Type 4a pilus biogenesis protein PilO</fullName>
    </recommendedName>
</protein>
<keyword evidence="3" id="KW-0472">Membrane</keyword>
<evidence type="ECO:0000256" key="3">
    <source>
        <dbReference type="SAM" id="Phobius"/>
    </source>
</evidence>
<gene>
    <name evidence="4" type="ORF">FJ657_14460</name>
</gene>
<dbReference type="RefSeq" id="WP_141164406.1">
    <property type="nucleotide sequence ID" value="NZ_VHQG01000004.1"/>
</dbReference>
<keyword evidence="5" id="KW-1185">Reference proteome</keyword>
<name>A0A506XYB8_9MICO</name>
<dbReference type="AlphaFoldDB" id="A0A506XYB8"/>
<feature type="region of interest" description="Disordered" evidence="2">
    <location>
        <begin position="122"/>
        <end position="156"/>
    </location>
</feature>
<comment type="caution">
    <text evidence="4">The sequence shown here is derived from an EMBL/GenBank/DDBJ whole genome shotgun (WGS) entry which is preliminary data.</text>
</comment>
<evidence type="ECO:0000256" key="1">
    <source>
        <dbReference type="SAM" id="Coils"/>
    </source>
</evidence>
<keyword evidence="1" id="KW-0175">Coiled coil</keyword>
<proteinExistence type="predicted"/>
<evidence type="ECO:0000256" key="2">
    <source>
        <dbReference type="SAM" id="MobiDB-lite"/>
    </source>
</evidence>
<accession>A0A506XYB8</accession>
<dbReference type="GO" id="GO:0043683">
    <property type="term" value="P:type IV pilus assembly"/>
    <property type="evidence" value="ECO:0007669"/>
    <property type="project" value="InterPro"/>
</dbReference>
<keyword evidence="3" id="KW-1133">Transmembrane helix</keyword>